<evidence type="ECO:0000256" key="2">
    <source>
        <dbReference type="SAM" id="MobiDB-lite"/>
    </source>
</evidence>
<gene>
    <name evidence="4" type="ORF">K461DRAFT_248049</name>
</gene>
<evidence type="ECO:0000259" key="3">
    <source>
        <dbReference type="Pfam" id="PF01205"/>
    </source>
</evidence>
<protein>
    <recommendedName>
        <fullName evidence="3">Impact N-terminal domain-containing protein</fullName>
    </recommendedName>
</protein>
<comment type="caution">
    <text evidence="4">The sequence shown here is derived from an EMBL/GenBank/DDBJ whole genome shotgun (WGS) entry which is preliminary data.</text>
</comment>
<dbReference type="EMBL" id="ML996093">
    <property type="protein sequence ID" value="KAF2148532.1"/>
    <property type="molecule type" value="Genomic_DNA"/>
</dbReference>
<dbReference type="AlphaFoldDB" id="A0A9P4IVB3"/>
<dbReference type="InterPro" id="IPR020568">
    <property type="entry name" value="Ribosomal_Su5_D2-typ_SF"/>
</dbReference>
<feature type="domain" description="Impact N-terminal" evidence="3">
    <location>
        <begin position="59"/>
        <end position="176"/>
    </location>
</feature>
<dbReference type="SUPFAM" id="SSF54211">
    <property type="entry name" value="Ribosomal protein S5 domain 2-like"/>
    <property type="match status" value="1"/>
</dbReference>
<dbReference type="GO" id="GO:0140469">
    <property type="term" value="P:GCN2-mediated signaling"/>
    <property type="evidence" value="ECO:0007669"/>
    <property type="project" value="TreeGrafter"/>
</dbReference>
<dbReference type="GO" id="GO:0006446">
    <property type="term" value="P:regulation of translational initiation"/>
    <property type="evidence" value="ECO:0007669"/>
    <property type="project" value="TreeGrafter"/>
</dbReference>
<dbReference type="Proteomes" id="UP000799439">
    <property type="component" value="Unassembled WGS sequence"/>
</dbReference>
<dbReference type="OrthoDB" id="69641at2759"/>
<keyword evidence="5" id="KW-1185">Reference proteome</keyword>
<dbReference type="Gene3D" id="3.30.230.30">
    <property type="entry name" value="Impact, N-terminal domain"/>
    <property type="match status" value="1"/>
</dbReference>
<evidence type="ECO:0000256" key="1">
    <source>
        <dbReference type="ARBA" id="ARBA00007665"/>
    </source>
</evidence>
<dbReference type="Pfam" id="PF01205">
    <property type="entry name" value="Impact_N"/>
    <property type="match status" value="1"/>
</dbReference>
<name>A0A9P4IVB3_9PEZI</name>
<accession>A0A9P4IVB3</accession>
<dbReference type="PANTHER" id="PTHR16301:SF25">
    <property type="entry name" value="PROTEIN IMPACT"/>
    <property type="match status" value="1"/>
</dbReference>
<feature type="compositionally biased region" description="Polar residues" evidence="2">
    <location>
        <begin position="99"/>
        <end position="115"/>
    </location>
</feature>
<dbReference type="GO" id="GO:0005737">
    <property type="term" value="C:cytoplasm"/>
    <property type="evidence" value="ECO:0007669"/>
    <property type="project" value="TreeGrafter"/>
</dbReference>
<reference evidence="4" key="1">
    <citation type="journal article" date="2020" name="Stud. Mycol.">
        <title>101 Dothideomycetes genomes: a test case for predicting lifestyles and emergence of pathogens.</title>
        <authorList>
            <person name="Haridas S."/>
            <person name="Albert R."/>
            <person name="Binder M."/>
            <person name="Bloem J."/>
            <person name="Labutti K."/>
            <person name="Salamov A."/>
            <person name="Andreopoulos B."/>
            <person name="Baker S."/>
            <person name="Barry K."/>
            <person name="Bills G."/>
            <person name="Bluhm B."/>
            <person name="Cannon C."/>
            <person name="Castanera R."/>
            <person name="Culley D."/>
            <person name="Daum C."/>
            <person name="Ezra D."/>
            <person name="Gonzalez J."/>
            <person name="Henrissat B."/>
            <person name="Kuo A."/>
            <person name="Liang C."/>
            <person name="Lipzen A."/>
            <person name="Lutzoni F."/>
            <person name="Magnuson J."/>
            <person name="Mondo S."/>
            <person name="Nolan M."/>
            <person name="Ohm R."/>
            <person name="Pangilinan J."/>
            <person name="Park H.-J."/>
            <person name="Ramirez L."/>
            <person name="Alfaro M."/>
            <person name="Sun H."/>
            <person name="Tritt A."/>
            <person name="Yoshinaga Y."/>
            <person name="Zwiers L.-H."/>
            <person name="Turgeon B."/>
            <person name="Goodwin S."/>
            <person name="Spatafora J."/>
            <person name="Crous P."/>
            <person name="Grigoriev I."/>
        </authorList>
    </citation>
    <scope>NUCLEOTIDE SEQUENCE</scope>
    <source>
        <strain evidence="4">CBS 260.36</strain>
    </source>
</reference>
<dbReference type="InterPro" id="IPR036956">
    <property type="entry name" value="Impact_N_sf"/>
</dbReference>
<feature type="region of interest" description="Disordered" evidence="2">
    <location>
        <begin position="1"/>
        <end position="45"/>
    </location>
</feature>
<dbReference type="InterPro" id="IPR001498">
    <property type="entry name" value="Impact_N"/>
</dbReference>
<evidence type="ECO:0000313" key="5">
    <source>
        <dbReference type="Proteomes" id="UP000799439"/>
    </source>
</evidence>
<proteinExistence type="inferred from homology"/>
<evidence type="ECO:0000313" key="4">
    <source>
        <dbReference type="EMBL" id="KAF2148532.1"/>
    </source>
</evidence>
<dbReference type="InterPro" id="IPR023582">
    <property type="entry name" value="Impact"/>
</dbReference>
<feature type="region of interest" description="Disordered" evidence="2">
    <location>
        <begin position="96"/>
        <end position="131"/>
    </location>
</feature>
<feature type="non-terminal residue" evidence="4">
    <location>
        <position position="260"/>
    </location>
</feature>
<feature type="compositionally biased region" description="Low complexity" evidence="2">
    <location>
        <begin position="23"/>
        <end position="35"/>
    </location>
</feature>
<dbReference type="PANTHER" id="PTHR16301">
    <property type="entry name" value="IMPACT-RELATED"/>
    <property type="match status" value="1"/>
</dbReference>
<feature type="compositionally biased region" description="Polar residues" evidence="2">
    <location>
        <begin position="1"/>
        <end position="13"/>
    </location>
</feature>
<comment type="similarity">
    <text evidence="1">Belongs to the IMPACT family.</text>
</comment>
<sequence length="260" mass="28300">MTSARYSYTTVTPSDRPLKRPHSSISTSATNSTTNPPLPSRTITDTDTDIFQSAPIHDRKSTFTAYFSPTLPPRDLQSLPALSSASHKILAWRLPPSIPESSTAPKRARQSTLTGASAPLQTGKDDDGEQHGGRHVLRVLEAGQITGSLVVARWYGGVMLGPVRFTHIEQAGRDAVAAWRAASASQKEEARSKVREEEERRGLKRLLAGLEGGTTTGGEDAKSPAQKIDYEHMTVERLRMLDKARDGTIGFLLKQIDGVE</sequence>
<organism evidence="4 5">
    <name type="scientific">Myriangium duriaei CBS 260.36</name>
    <dbReference type="NCBI Taxonomy" id="1168546"/>
    <lineage>
        <taxon>Eukaryota</taxon>
        <taxon>Fungi</taxon>
        <taxon>Dikarya</taxon>
        <taxon>Ascomycota</taxon>
        <taxon>Pezizomycotina</taxon>
        <taxon>Dothideomycetes</taxon>
        <taxon>Dothideomycetidae</taxon>
        <taxon>Myriangiales</taxon>
        <taxon>Myriangiaceae</taxon>
        <taxon>Myriangium</taxon>
    </lineage>
</organism>